<organism evidence="7 8">
    <name type="scientific">Lepidopterella palustris CBS 459.81</name>
    <dbReference type="NCBI Taxonomy" id="1314670"/>
    <lineage>
        <taxon>Eukaryota</taxon>
        <taxon>Fungi</taxon>
        <taxon>Dikarya</taxon>
        <taxon>Ascomycota</taxon>
        <taxon>Pezizomycotina</taxon>
        <taxon>Dothideomycetes</taxon>
        <taxon>Pleosporomycetidae</taxon>
        <taxon>Mytilinidiales</taxon>
        <taxon>Argynnaceae</taxon>
        <taxon>Lepidopterella</taxon>
    </lineage>
</organism>
<reference evidence="7 8" key="1">
    <citation type="journal article" date="2016" name="Nat. Commun.">
        <title>Ectomycorrhizal ecology is imprinted in the genome of the dominant symbiotic fungus Cenococcum geophilum.</title>
        <authorList>
            <consortium name="DOE Joint Genome Institute"/>
            <person name="Peter M."/>
            <person name="Kohler A."/>
            <person name="Ohm R.A."/>
            <person name="Kuo A."/>
            <person name="Krutzmann J."/>
            <person name="Morin E."/>
            <person name="Arend M."/>
            <person name="Barry K.W."/>
            <person name="Binder M."/>
            <person name="Choi C."/>
            <person name="Clum A."/>
            <person name="Copeland A."/>
            <person name="Grisel N."/>
            <person name="Haridas S."/>
            <person name="Kipfer T."/>
            <person name="LaButti K."/>
            <person name="Lindquist E."/>
            <person name="Lipzen A."/>
            <person name="Maire R."/>
            <person name="Meier B."/>
            <person name="Mihaltcheva S."/>
            <person name="Molinier V."/>
            <person name="Murat C."/>
            <person name="Poggeler S."/>
            <person name="Quandt C.A."/>
            <person name="Sperisen C."/>
            <person name="Tritt A."/>
            <person name="Tisserant E."/>
            <person name="Crous P.W."/>
            <person name="Henrissat B."/>
            <person name="Nehls U."/>
            <person name="Egli S."/>
            <person name="Spatafora J.W."/>
            <person name="Grigoriev I.V."/>
            <person name="Martin F.M."/>
        </authorList>
    </citation>
    <scope>NUCLEOTIDE SEQUENCE [LARGE SCALE GENOMIC DNA]</scope>
    <source>
        <strain evidence="7 8">CBS 459.81</strain>
    </source>
</reference>
<evidence type="ECO:0000313" key="8">
    <source>
        <dbReference type="Proteomes" id="UP000250266"/>
    </source>
</evidence>
<dbReference type="InterPro" id="IPR007052">
    <property type="entry name" value="CS_dom"/>
</dbReference>
<feature type="region of interest" description="Disordered" evidence="4">
    <location>
        <begin position="58"/>
        <end position="87"/>
    </location>
</feature>
<feature type="region of interest" description="Disordered" evidence="4">
    <location>
        <begin position="105"/>
        <end position="137"/>
    </location>
</feature>
<evidence type="ECO:0000256" key="3">
    <source>
        <dbReference type="ARBA" id="ARBA00022833"/>
    </source>
</evidence>
<accession>A0A8E2EAM3</accession>
<evidence type="ECO:0000256" key="4">
    <source>
        <dbReference type="SAM" id="MobiDB-lite"/>
    </source>
</evidence>
<protein>
    <submittedName>
        <fullName evidence="7">CORD and CS domain-containing protein</fullName>
    </submittedName>
</protein>
<dbReference type="OrthoDB" id="1898560at2759"/>
<name>A0A8E2EAM3_9PEZI</name>
<gene>
    <name evidence="7" type="ORF">K432DRAFT_298077</name>
</gene>
<dbReference type="SUPFAM" id="SSF49764">
    <property type="entry name" value="HSP20-like chaperones"/>
    <property type="match status" value="1"/>
</dbReference>
<dbReference type="AlphaFoldDB" id="A0A8E2EAM3"/>
<keyword evidence="3" id="KW-0862">Zinc</keyword>
<proteinExistence type="predicted"/>
<evidence type="ECO:0000256" key="1">
    <source>
        <dbReference type="ARBA" id="ARBA00022723"/>
    </source>
</evidence>
<feature type="domain" description="CHORD" evidence="6">
    <location>
        <begin position="5"/>
        <end position="61"/>
    </location>
</feature>
<sequence length="320" mass="34985">MAKKCVHKGCGKSYTDDSEECVYHPLPPEFHEGQKGWKCCKPRVLTFDEFLSIPPCTTGKHSDADDTPAPEPVVPLADEDAASKPSAVSLDSLHTALPAPIARLPQAPSAQPRSPPSPAPPESENDDPNVPVQEGQACRRRGCNAKYSSSTNREGEQCVHHPGAALFHEGSKGWTCCKRRVLEFDEFMKIEGCKTKDRHLFVGSGKKGGEENLDTVRHDFYQTATSVIASIYLKKIDKSTSVVKLTSTVVHLDLRTSDKKRYKTEMPLYAGINPGISSFKIMGTKLELTLMKADGASWPVLRADEKPTGEILQVGKAGRV</sequence>
<dbReference type="PROSITE" id="PS51203">
    <property type="entry name" value="CS"/>
    <property type="match status" value="1"/>
</dbReference>
<dbReference type="Gene3D" id="2.60.40.790">
    <property type="match status" value="1"/>
</dbReference>
<keyword evidence="1" id="KW-0479">Metal-binding</keyword>
<evidence type="ECO:0000259" key="5">
    <source>
        <dbReference type="PROSITE" id="PS51203"/>
    </source>
</evidence>
<dbReference type="PANTHER" id="PTHR46983:SF3">
    <property type="entry name" value="CHPADIPLOID STATE MAINTENANCE PROTEIN CHPA"/>
    <property type="match status" value="1"/>
</dbReference>
<dbReference type="EMBL" id="KV744968">
    <property type="protein sequence ID" value="OCK80261.1"/>
    <property type="molecule type" value="Genomic_DNA"/>
</dbReference>
<feature type="domain" description="CHORD" evidence="6">
    <location>
        <begin position="138"/>
        <end position="199"/>
    </location>
</feature>
<dbReference type="InterPro" id="IPR039790">
    <property type="entry name" value="CHRD1"/>
</dbReference>
<keyword evidence="2" id="KW-0677">Repeat</keyword>
<dbReference type="PROSITE" id="PS51401">
    <property type="entry name" value="CHORD"/>
    <property type="match status" value="2"/>
</dbReference>
<evidence type="ECO:0000259" key="6">
    <source>
        <dbReference type="PROSITE" id="PS51401"/>
    </source>
</evidence>
<dbReference type="PANTHER" id="PTHR46983">
    <property type="entry name" value="CYSTEINE AND HISTIDINE-RICH DOMAIN-CONTAINING PROTEIN 1"/>
    <property type="match status" value="1"/>
</dbReference>
<evidence type="ECO:0000313" key="7">
    <source>
        <dbReference type="EMBL" id="OCK80261.1"/>
    </source>
</evidence>
<dbReference type="Pfam" id="PF04968">
    <property type="entry name" value="CHORD"/>
    <property type="match status" value="2"/>
</dbReference>
<dbReference type="Gene3D" id="4.10.1130.20">
    <property type="match status" value="2"/>
</dbReference>
<feature type="domain" description="CS" evidence="5">
    <location>
        <begin position="213"/>
        <end position="302"/>
    </location>
</feature>
<dbReference type="Pfam" id="PF04969">
    <property type="entry name" value="CS"/>
    <property type="match status" value="1"/>
</dbReference>
<dbReference type="Proteomes" id="UP000250266">
    <property type="component" value="Unassembled WGS sequence"/>
</dbReference>
<keyword evidence="8" id="KW-1185">Reference proteome</keyword>
<dbReference type="GO" id="GO:0046872">
    <property type="term" value="F:metal ion binding"/>
    <property type="evidence" value="ECO:0007669"/>
    <property type="project" value="UniProtKB-KW"/>
</dbReference>
<dbReference type="InterPro" id="IPR008978">
    <property type="entry name" value="HSP20-like_chaperone"/>
</dbReference>
<dbReference type="InterPro" id="IPR007051">
    <property type="entry name" value="CHORD_dom"/>
</dbReference>
<evidence type="ECO:0000256" key="2">
    <source>
        <dbReference type="ARBA" id="ARBA00022737"/>
    </source>
</evidence>
<dbReference type="CDD" id="cd06466">
    <property type="entry name" value="p23_CS_SGT1_like"/>
    <property type="match status" value="1"/>
</dbReference>